<dbReference type="PANTHER" id="PTHR24189:SF50">
    <property type="entry name" value="ANKYRIN REPEAT AND SOCS BOX PROTEIN 2"/>
    <property type="match status" value="1"/>
</dbReference>
<dbReference type="InterPro" id="IPR025676">
    <property type="entry name" value="Clr5_dom"/>
</dbReference>
<dbReference type="Pfam" id="PF14420">
    <property type="entry name" value="Clr5"/>
    <property type="match status" value="1"/>
</dbReference>
<dbReference type="InterPro" id="IPR002110">
    <property type="entry name" value="Ankyrin_rpt"/>
</dbReference>
<reference evidence="6" key="1">
    <citation type="journal article" date="2020" name="Stud. Mycol.">
        <title>101 Dothideomycetes genomes: a test case for predicting lifestyles and emergence of pathogens.</title>
        <authorList>
            <person name="Haridas S."/>
            <person name="Albert R."/>
            <person name="Binder M."/>
            <person name="Bloem J."/>
            <person name="Labutti K."/>
            <person name="Salamov A."/>
            <person name="Andreopoulos B."/>
            <person name="Baker S."/>
            <person name="Barry K."/>
            <person name="Bills G."/>
            <person name="Bluhm B."/>
            <person name="Cannon C."/>
            <person name="Castanera R."/>
            <person name="Culley D."/>
            <person name="Daum C."/>
            <person name="Ezra D."/>
            <person name="Gonzalez J."/>
            <person name="Henrissat B."/>
            <person name="Kuo A."/>
            <person name="Liang C."/>
            <person name="Lipzen A."/>
            <person name="Lutzoni F."/>
            <person name="Magnuson J."/>
            <person name="Mondo S."/>
            <person name="Nolan M."/>
            <person name="Ohm R."/>
            <person name="Pangilinan J."/>
            <person name="Park H.-J."/>
            <person name="Ramirez L."/>
            <person name="Alfaro M."/>
            <person name="Sun H."/>
            <person name="Tritt A."/>
            <person name="Yoshinaga Y."/>
            <person name="Zwiers L.-H."/>
            <person name="Turgeon B."/>
            <person name="Goodwin S."/>
            <person name="Spatafora J."/>
            <person name="Crous P."/>
            <person name="Grigoriev I."/>
        </authorList>
    </citation>
    <scope>NUCLEOTIDE SEQUENCE</scope>
    <source>
        <strain evidence="6">CBS 122368</strain>
    </source>
</reference>
<keyword evidence="1" id="KW-0677">Repeat</keyword>
<gene>
    <name evidence="6" type="ORF">BU26DRAFT_338239</name>
</gene>
<sequence>MTKDWESVQAEIKDLSWVQNKRLDEVKKIMESRHNFKASTRAYRMKLSEWGLTRHAPRKATKDKSGKRKGRQQQDDDEDESDSDTTVGGSPRNADGVDDLPVLPTVEPLMSVSHTPIDPTLNILEGSQDLLPPEDRPALDPWAQGSTMANKTVMDMLSAVLDGDSQKLEQLIVKNPNHVNYPVGLPFEAHSGRFFNHPAMQQCVILQHPDQKLLDIACALPSGPVVWVLAAHGANGSRHPLGTDLAFHNAIKNGRTYTVQSLLHSGKSSIHGFPGTTWKPLLQAVYGNIPDVVRLLLDRGANVNDMSPWVDSVLKSPLQFCLEGRANRYMNPVQRDRFEKVLKMLLDAGANIHIRPADDQALTSFESFIKPWQGDPLWVAKLSPTEIECLEAFVEKGADLQVPFNGFPCGALSRDTFEHQVLWHSAPAAARLLIDHATPTVGGNGANLLHEILGSCPDAKRHPAETLRDVEVLLKRGADPNREDSQTFTPLRRCIEKCPAVDIVPRLRLLLDAGADPELKHGNRLAPYVLAARNFDEPLRSQVMDFLVAKIKGRQPRVVYDETFKWSEGYFPIPDEPNFAQVQRYNGQNGDFNANLQRMVPEDVQAAFQRAAFSVASMNFLNAATERAKMTAPLQLTVSEKDEIYQIVAQRQSAGFPEYRFDQEFVMGLLKPQMAPVRAQLGSALDVSPLSDPMLPHQTPISSTAPTVPDILATSSSLATTTSSRRSSTSSNDSAGSFFIPSTTQIRWPALGRETRPADIKKAKSAVLKHKCADCGDGNLLTQAELEKHAVEHEHSMGCMDEACKRRFCAAKG</sequence>
<dbReference type="OrthoDB" id="194358at2759"/>
<dbReference type="AlphaFoldDB" id="A0A6A6IDQ5"/>
<dbReference type="PANTHER" id="PTHR24189">
    <property type="entry name" value="MYOTROPHIN"/>
    <property type="match status" value="1"/>
</dbReference>
<dbReference type="Pfam" id="PF00023">
    <property type="entry name" value="Ank"/>
    <property type="match status" value="1"/>
</dbReference>
<evidence type="ECO:0000313" key="6">
    <source>
        <dbReference type="EMBL" id="KAF2248566.1"/>
    </source>
</evidence>
<feature type="domain" description="Clr5" evidence="5">
    <location>
        <begin position="1"/>
        <end position="53"/>
    </location>
</feature>
<dbReference type="InterPro" id="IPR036770">
    <property type="entry name" value="Ankyrin_rpt-contain_sf"/>
</dbReference>
<feature type="repeat" description="ANK" evidence="3">
    <location>
        <begin position="276"/>
        <end position="308"/>
    </location>
</feature>
<protein>
    <submittedName>
        <fullName evidence="6">Ankyrin</fullName>
    </submittedName>
</protein>
<evidence type="ECO:0000259" key="5">
    <source>
        <dbReference type="Pfam" id="PF14420"/>
    </source>
</evidence>
<dbReference type="EMBL" id="ML987196">
    <property type="protein sequence ID" value="KAF2248566.1"/>
    <property type="molecule type" value="Genomic_DNA"/>
</dbReference>
<organism evidence="6 7">
    <name type="scientific">Trematosphaeria pertusa</name>
    <dbReference type="NCBI Taxonomy" id="390896"/>
    <lineage>
        <taxon>Eukaryota</taxon>
        <taxon>Fungi</taxon>
        <taxon>Dikarya</taxon>
        <taxon>Ascomycota</taxon>
        <taxon>Pezizomycotina</taxon>
        <taxon>Dothideomycetes</taxon>
        <taxon>Pleosporomycetidae</taxon>
        <taxon>Pleosporales</taxon>
        <taxon>Massarineae</taxon>
        <taxon>Trematosphaeriaceae</taxon>
        <taxon>Trematosphaeria</taxon>
    </lineage>
</organism>
<feature type="region of interest" description="Disordered" evidence="4">
    <location>
        <begin position="716"/>
        <end position="738"/>
    </location>
</feature>
<feature type="region of interest" description="Disordered" evidence="4">
    <location>
        <begin position="54"/>
        <end position="137"/>
    </location>
</feature>
<dbReference type="InterPro" id="IPR050745">
    <property type="entry name" value="Multifunctional_regulatory"/>
</dbReference>
<dbReference type="SUPFAM" id="SSF48403">
    <property type="entry name" value="Ankyrin repeat"/>
    <property type="match status" value="2"/>
</dbReference>
<keyword evidence="7" id="KW-1185">Reference proteome</keyword>
<keyword evidence="2 3" id="KW-0040">ANK repeat</keyword>
<dbReference type="PROSITE" id="PS50088">
    <property type="entry name" value="ANK_REPEAT"/>
    <property type="match status" value="1"/>
</dbReference>
<dbReference type="Gene3D" id="1.25.40.20">
    <property type="entry name" value="Ankyrin repeat-containing domain"/>
    <property type="match status" value="2"/>
</dbReference>
<dbReference type="GeneID" id="54575605"/>
<name>A0A6A6IDQ5_9PLEO</name>
<dbReference type="RefSeq" id="XP_033683570.1">
    <property type="nucleotide sequence ID" value="XM_033822275.1"/>
</dbReference>
<evidence type="ECO:0000313" key="7">
    <source>
        <dbReference type="Proteomes" id="UP000800094"/>
    </source>
</evidence>
<dbReference type="SMART" id="SM00248">
    <property type="entry name" value="ANK"/>
    <property type="match status" value="3"/>
</dbReference>
<accession>A0A6A6IDQ5</accession>
<evidence type="ECO:0000256" key="1">
    <source>
        <dbReference type="ARBA" id="ARBA00022737"/>
    </source>
</evidence>
<evidence type="ECO:0000256" key="2">
    <source>
        <dbReference type="ARBA" id="ARBA00023043"/>
    </source>
</evidence>
<feature type="compositionally biased region" description="Basic residues" evidence="4">
    <location>
        <begin position="55"/>
        <end position="71"/>
    </location>
</feature>
<proteinExistence type="predicted"/>
<evidence type="ECO:0000256" key="3">
    <source>
        <dbReference type="PROSITE-ProRule" id="PRU00023"/>
    </source>
</evidence>
<feature type="compositionally biased region" description="Low complexity" evidence="4">
    <location>
        <begin position="716"/>
        <end position="731"/>
    </location>
</feature>
<dbReference type="Proteomes" id="UP000800094">
    <property type="component" value="Unassembled WGS sequence"/>
</dbReference>
<evidence type="ECO:0000256" key="4">
    <source>
        <dbReference type="SAM" id="MobiDB-lite"/>
    </source>
</evidence>